<keyword evidence="3" id="KW-1185">Reference proteome</keyword>
<dbReference type="InterPro" id="IPR001810">
    <property type="entry name" value="F-box_dom"/>
</dbReference>
<name>A0A2L2TP71_9HYPO</name>
<reference evidence="3" key="1">
    <citation type="submission" date="2014-10" db="EMBL/GenBank/DDBJ databases">
        <authorList>
            <person name="King R."/>
        </authorList>
    </citation>
    <scope>NUCLEOTIDE SEQUENCE [LARGE SCALE GENOMIC DNA]</scope>
    <source>
        <strain evidence="3">A3/5</strain>
    </source>
</reference>
<dbReference type="Proteomes" id="UP000245910">
    <property type="component" value="Chromosome I"/>
</dbReference>
<dbReference type="PROSITE" id="PS50181">
    <property type="entry name" value="FBOX"/>
    <property type="match status" value="1"/>
</dbReference>
<dbReference type="Pfam" id="PF00646">
    <property type="entry name" value="F-box"/>
    <property type="match status" value="1"/>
</dbReference>
<evidence type="ECO:0000313" key="3">
    <source>
        <dbReference type="Proteomes" id="UP000245910"/>
    </source>
</evidence>
<accession>A0A2L2TP71</accession>
<sequence>MLLMPRHHAGLIGPAFGLEMDRLSYQTRECSTSRPIWQLRPPPVASVSIIERLPTEARDIILSHLDYQSLIFLSMVNRHFHRSVIPQQVASPLDKFSFIMRAAKDFPQHRPSEKRNKHQPGNSECYYCFRVKAPEHFDVLQATIAYFDPQGRVVSGRFPRPEDKPAELRRFCIECGIRTGLHQPSDCLETKTGQNLWVCSCPRVWQKLECLRCPDCSSTCPLRPKKKWASGRCIHLEDTGMHVYGDSNHEPDESGGLLKKHGCQFGQG</sequence>
<evidence type="ECO:0000259" key="1">
    <source>
        <dbReference type="PROSITE" id="PS50181"/>
    </source>
</evidence>
<dbReference type="InterPro" id="IPR036047">
    <property type="entry name" value="F-box-like_dom_sf"/>
</dbReference>
<organism evidence="2 3">
    <name type="scientific">Fusarium venenatum</name>
    <dbReference type="NCBI Taxonomy" id="56646"/>
    <lineage>
        <taxon>Eukaryota</taxon>
        <taxon>Fungi</taxon>
        <taxon>Dikarya</taxon>
        <taxon>Ascomycota</taxon>
        <taxon>Pezizomycotina</taxon>
        <taxon>Sordariomycetes</taxon>
        <taxon>Hypocreomycetidae</taxon>
        <taxon>Hypocreales</taxon>
        <taxon>Nectriaceae</taxon>
        <taxon>Fusarium</taxon>
    </lineage>
</organism>
<dbReference type="AlphaFoldDB" id="A0A2L2TP71"/>
<feature type="domain" description="F-box" evidence="1">
    <location>
        <begin position="47"/>
        <end position="96"/>
    </location>
</feature>
<dbReference type="EMBL" id="LN649229">
    <property type="protein sequence ID" value="CEI65196.1"/>
    <property type="molecule type" value="Genomic_DNA"/>
</dbReference>
<proteinExistence type="predicted"/>
<dbReference type="SUPFAM" id="SSF81383">
    <property type="entry name" value="F-box domain"/>
    <property type="match status" value="1"/>
</dbReference>
<evidence type="ECO:0000313" key="2">
    <source>
        <dbReference type="EMBL" id="CEI65196.1"/>
    </source>
</evidence>
<protein>
    <recommendedName>
        <fullName evidence="1">F-box domain-containing protein</fullName>
    </recommendedName>
</protein>